<dbReference type="KEGG" id="dja:HY57_14850"/>
<dbReference type="HOGENOM" id="CLU_098634_1_0_6"/>
<dbReference type="EMBL" id="CP008884">
    <property type="protein sequence ID" value="AIF48422.1"/>
    <property type="molecule type" value="Genomic_DNA"/>
</dbReference>
<keyword evidence="1" id="KW-0472">Membrane</keyword>
<sequence length="202" mass="22774">MRLFGPLYARALTWARHPRAVYYLCGLSFVEAFIFPIMPEVMLAPMMLGKRHKAFFYANISLLFSLVGSLVGYSLGHWAFHALSPLLDSLHLLAPIDKGVDNLRLQMNQHWLGLMVVLALAALQPVVPMKFVTWAAGIVGVPIIPFLVCMAVGRGKRVWLLALLIRIFGERAERILHKHIERIGWAALIILVALAAWWFLSH</sequence>
<dbReference type="AlphaFoldDB" id="A0A075K3Z2"/>
<reference evidence="2 3" key="1">
    <citation type="submission" date="2014-07" db="EMBL/GenBank/DDBJ databases">
        <title>Complete Genome Sequence of Dyella japonica Strain A8 Isolated from Malaysian Tropical Soil.</title>
        <authorList>
            <person name="Hui R.K.H."/>
            <person name="Chen J.-W."/>
            <person name="Chan K.-G."/>
            <person name="Leung F.C.C."/>
        </authorList>
    </citation>
    <scope>NUCLEOTIDE SEQUENCE [LARGE SCALE GENOMIC DNA]</scope>
    <source>
        <strain evidence="2 3">A8</strain>
    </source>
</reference>
<name>A0A075K3Z2_9GAMM</name>
<dbReference type="OrthoDB" id="9810270at2"/>
<feature type="transmembrane region" description="Helical" evidence="1">
    <location>
        <begin position="20"/>
        <end position="42"/>
    </location>
</feature>
<feature type="transmembrane region" description="Helical" evidence="1">
    <location>
        <begin position="183"/>
        <end position="200"/>
    </location>
</feature>
<accession>A0A075K3Z2</accession>
<dbReference type="STRING" id="1217721.HY57_14850"/>
<keyword evidence="1" id="KW-1133">Transmembrane helix</keyword>
<dbReference type="PANTHER" id="PTHR42709:SF11">
    <property type="entry name" value="DEDA FAMILY PROTEIN"/>
    <property type="match status" value="1"/>
</dbReference>
<organism evidence="2 3">
    <name type="scientific">Dyella japonica A8</name>
    <dbReference type="NCBI Taxonomy" id="1217721"/>
    <lineage>
        <taxon>Bacteria</taxon>
        <taxon>Pseudomonadati</taxon>
        <taxon>Pseudomonadota</taxon>
        <taxon>Gammaproteobacteria</taxon>
        <taxon>Lysobacterales</taxon>
        <taxon>Rhodanobacteraceae</taxon>
        <taxon>Dyella</taxon>
    </lineage>
</organism>
<evidence type="ECO:0000256" key="1">
    <source>
        <dbReference type="SAM" id="Phobius"/>
    </source>
</evidence>
<evidence type="ECO:0000313" key="2">
    <source>
        <dbReference type="EMBL" id="AIF48422.1"/>
    </source>
</evidence>
<dbReference type="InterPro" id="IPR051311">
    <property type="entry name" value="DedA_domain"/>
</dbReference>
<keyword evidence="3" id="KW-1185">Reference proteome</keyword>
<feature type="transmembrane region" description="Helical" evidence="1">
    <location>
        <begin position="133"/>
        <end position="153"/>
    </location>
</feature>
<feature type="transmembrane region" description="Helical" evidence="1">
    <location>
        <begin position="108"/>
        <end position="127"/>
    </location>
</feature>
<gene>
    <name evidence="2" type="ORF">HY57_14850</name>
</gene>
<dbReference type="GO" id="GO:0005886">
    <property type="term" value="C:plasma membrane"/>
    <property type="evidence" value="ECO:0007669"/>
    <property type="project" value="TreeGrafter"/>
</dbReference>
<protein>
    <submittedName>
        <fullName evidence="2">Membrane protein</fullName>
    </submittedName>
</protein>
<feature type="transmembrane region" description="Helical" evidence="1">
    <location>
        <begin position="54"/>
        <end position="72"/>
    </location>
</feature>
<dbReference type="Proteomes" id="UP000027987">
    <property type="component" value="Chromosome"/>
</dbReference>
<proteinExistence type="predicted"/>
<dbReference type="PATRIC" id="fig|1217721.7.peg.3043"/>
<keyword evidence="1" id="KW-0812">Transmembrane</keyword>
<evidence type="ECO:0000313" key="3">
    <source>
        <dbReference type="Proteomes" id="UP000027987"/>
    </source>
</evidence>
<dbReference type="PANTHER" id="PTHR42709">
    <property type="entry name" value="ALKALINE PHOSPHATASE LIKE PROTEIN"/>
    <property type="match status" value="1"/>
</dbReference>
<dbReference type="RefSeq" id="WP_019464289.1">
    <property type="nucleotide sequence ID" value="NZ_ALOY01000118.1"/>
</dbReference>